<sequence>MLVKNKNKNETGKSKGKGMICRTGVASDRESRIKMILPVIFFFARMTSLISTSF</sequence>
<dbReference type="InParanoid" id="A0A0C3P9S2"/>
<dbReference type="Proteomes" id="UP000054217">
    <property type="component" value="Unassembled WGS sequence"/>
</dbReference>
<reference evidence="2" key="2">
    <citation type="submission" date="2015-01" db="EMBL/GenBank/DDBJ databases">
        <title>Evolutionary Origins and Diversification of the Mycorrhizal Mutualists.</title>
        <authorList>
            <consortium name="DOE Joint Genome Institute"/>
            <consortium name="Mycorrhizal Genomics Consortium"/>
            <person name="Kohler A."/>
            <person name="Kuo A."/>
            <person name="Nagy L.G."/>
            <person name="Floudas D."/>
            <person name="Copeland A."/>
            <person name="Barry K.W."/>
            <person name="Cichocki N."/>
            <person name="Veneault-Fourrey C."/>
            <person name="LaButti K."/>
            <person name="Lindquist E.A."/>
            <person name="Lipzen A."/>
            <person name="Lundell T."/>
            <person name="Morin E."/>
            <person name="Murat C."/>
            <person name="Riley R."/>
            <person name="Ohm R."/>
            <person name="Sun H."/>
            <person name="Tunlid A."/>
            <person name="Henrissat B."/>
            <person name="Grigoriev I.V."/>
            <person name="Hibbett D.S."/>
            <person name="Martin F."/>
        </authorList>
    </citation>
    <scope>NUCLEOTIDE SEQUENCE [LARGE SCALE GENOMIC DNA]</scope>
    <source>
        <strain evidence="2">Marx 270</strain>
    </source>
</reference>
<name>A0A0C3P9S2_PISTI</name>
<evidence type="ECO:0000313" key="1">
    <source>
        <dbReference type="EMBL" id="KIO10300.1"/>
    </source>
</evidence>
<dbReference type="AlphaFoldDB" id="A0A0C3P9S2"/>
<accession>A0A0C3P9S2</accession>
<proteinExistence type="predicted"/>
<gene>
    <name evidence="1" type="ORF">M404DRAFT_995496</name>
</gene>
<keyword evidence="2" id="KW-1185">Reference proteome</keyword>
<protein>
    <submittedName>
        <fullName evidence="1">Uncharacterized protein</fullName>
    </submittedName>
</protein>
<organism evidence="1 2">
    <name type="scientific">Pisolithus tinctorius Marx 270</name>
    <dbReference type="NCBI Taxonomy" id="870435"/>
    <lineage>
        <taxon>Eukaryota</taxon>
        <taxon>Fungi</taxon>
        <taxon>Dikarya</taxon>
        <taxon>Basidiomycota</taxon>
        <taxon>Agaricomycotina</taxon>
        <taxon>Agaricomycetes</taxon>
        <taxon>Agaricomycetidae</taxon>
        <taxon>Boletales</taxon>
        <taxon>Sclerodermatineae</taxon>
        <taxon>Pisolithaceae</taxon>
        <taxon>Pisolithus</taxon>
    </lineage>
</organism>
<reference evidence="1 2" key="1">
    <citation type="submission" date="2014-04" db="EMBL/GenBank/DDBJ databases">
        <authorList>
            <consortium name="DOE Joint Genome Institute"/>
            <person name="Kuo A."/>
            <person name="Kohler A."/>
            <person name="Costa M.D."/>
            <person name="Nagy L.G."/>
            <person name="Floudas D."/>
            <person name="Copeland A."/>
            <person name="Barry K.W."/>
            <person name="Cichocki N."/>
            <person name="Veneault-Fourrey C."/>
            <person name="LaButti K."/>
            <person name="Lindquist E.A."/>
            <person name="Lipzen A."/>
            <person name="Lundell T."/>
            <person name="Morin E."/>
            <person name="Murat C."/>
            <person name="Sun H."/>
            <person name="Tunlid A."/>
            <person name="Henrissat B."/>
            <person name="Grigoriev I.V."/>
            <person name="Hibbett D.S."/>
            <person name="Martin F."/>
            <person name="Nordberg H.P."/>
            <person name="Cantor M.N."/>
            <person name="Hua S.X."/>
        </authorList>
    </citation>
    <scope>NUCLEOTIDE SEQUENCE [LARGE SCALE GENOMIC DNA]</scope>
    <source>
        <strain evidence="1 2">Marx 270</strain>
    </source>
</reference>
<dbReference type="HOGENOM" id="CLU_3051378_0_0_1"/>
<dbReference type="EMBL" id="KN831952">
    <property type="protein sequence ID" value="KIO10300.1"/>
    <property type="molecule type" value="Genomic_DNA"/>
</dbReference>
<evidence type="ECO:0000313" key="2">
    <source>
        <dbReference type="Proteomes" id="UP000054217"/>
    </source>
</evidence>